<protein>
    <submittedName>
        <fullName evidence="5">Helix-turn-helix transcriptional regulator</fullName>
    </submittedName>
</protein>
<evidence type="ECO:0000256" key="3">
    <source>
        <dbReference type="ARBA" id="ARBA00023163"/>
    </source>
</evidence>
<dbReference type="GO" id="GO:0003700">
    <property type="term" value="F:DNA-binding transcription factor activity"/>
    <property type="evidence" value="ECO:0007669"/>
    <property type="project" value="InterPro"/>
</dbReference>
<dbReference type="EMBL" id="JABAIL010000003">
    <property type="protein sequence ID" value="NLR91980.1"/>
    <property type="molecule type" value="Genomic_DNA"/>
</dbReference>
<keyword evidence="2" id="KW-0238">DNA-binding</keyword>
<comment type="caution">
    <text evidence="5">The sequence shown here is derived from an EMBL/GenBank/DDBJ whole genome shotgun (WGS) entry which is preliminary data.</text>
</comment>
<dbReference type="InterPro" id="IPR053142">
    <property type="entry name" value="PchR_regulatory_protein"/>
</dbReference>
<dbReference type="Pfam" id="PF12833">
    <property type="entry name" value="HTH_18"/>
    <property type="match status" value="1"/>
</dbReference>
<keyword evidence="1" id="KW-0805">Transcription regulation</keyword>
<dbReference type="PRINTS" id="PR00032">
    <property type="entry name" value="HTHARAC"/>
</dbReference>
<sequence length="322" mass="38002">MITHISSFEEHTQLIGKVLSELPNQNTSNYRQLKGGEFYYYTLSEGLYSIVFNVDKVHSTLSNDFILDFSNYENVDYVLSFLMQGMKVESNIDQEQHQLGKMTMMLMKKENKFIFDFNEIKSIHHVLLLFSKEELKEKGMGEYIQYLDKNDFSLFETFDDINILRAAISSTYNYQSKEKEVVQKQLLQSLFSMAFEYFYRRINTKSNNETNTDDHIKAAYIIRDAILNNLEEKPNIKSLSNQLSMSELECNQLFKKVFGQTILKFYNHYRVYYSRELLITNKMGIKEVTYHLGYTDMAYFSKIFKKEFGVSPNDFLKNNGIK</sequence>
<dbReference type="RefSeq" id="WP_168882688.1">
    <property type="nucleotide sequence ID" value="NZ_JABAIL010000003.1"/>
</dbReference>
<proteinExistence type="predicted"/>
<dbReference type="AlphaFoldDB" id="A0A7X8SKL3"/>
<gene>
    <name evidence="5" type="ORF">HGP29_12215</name>
</gene>
<dbReference type="SMART" id="SM00342">
    <property type="entry name" value="HTH_ARAC"/>
    <property type="match status" value="1"/>
</dbReference>
<dbReference type="InterPro" id="IPR020449">
    <property type="entry name" value="Tscrpt_reg_AraC-type_HTH"/>
</dbReference>
<organism evidence="5 6">
    <name type="scientific">Flammeovirga agarivorans</name>
    <dbReference type="NCBI Taxonomy" id="2726742"/>
    <lineage>
        <taxon>Bacteria</taxon>
        <taxon>Pseudomonadati</taxon>
        <taxon>Bacteroidota</taxon>
        <taxon>Cytophagia</taxon>
        <taxon>Cytophagales</taxon>
        <taxon>Flammeovirgaceae</taxon>
        <taxon>Flammeovirga</taxon>
    </lineage>
</organism>
<dbReference type="PROSITE" id="PS01124">
    <property type="entry name" value="HTH_ARAC_FAMILY_2"/>
    <property type="match status" value="1"/>
</dbReference>
<dbReference type="PANTHER" id="PTHR47893">
    <property type="entry name" value="REGULATORY PROTEIN PCHR"/>
    <property type="match status" value="1"/>
</dbReference>
<dbReference type="GO" id="GO:0043565">
    <property type="term" value="F:sequence-specific DNA binding"/>
    <property type="evidence" value="ECO:0007669"/>
    <property type="project" value="InterPro"/>
</dbReference>
<dbReference type="InterPro" id="IPR009057">
    <property type="entry name" value="Homeodomain-like_sf"/>
</dbReference>
<reference evidence="5 6" key="1">
    <citation type="submission" date="2020-04" db="EMBL/GenBank/DDBJ databases">
        <title>Flammeovirga sp. SR4, a novel species isolated from seawater.</title>
        <authorList>
            <person name="Wang X."/>
        </authorList>
    </citation>
    <scope>NUCLEOTIDE SEQUENCE [LARGE SCALE GENOMIC DNA]</scope>
    <source>
        <strain evidence="5 6">SR4</strain>
    </source>
</reference>
<evidence type="ECO:0000313" key="6">
    <source>
        <dbReference type="Proteomes" id="UP000585050"/>
    </source>
</evidence>
<accession>A0A7X8SKL3</accession>
<evidence type="ECO:0000256" key="2">
    <source>
        <dbReference type="ARBA" id="ARBA00023125"/>
    </source>
</evidence>
<dbReference type="InterPro" id="IPR018062">
    <property type="entry name" value="HTH_AraC-typ_CS"/>
</dbReference>
<dbReference type="SUPFAM" id="SSF46689">
    <property type="entry name" value="Homeodomain-like"/>
    <property type="match status" value="1"/>
</dbReference>
<dbReference type="PANTHER" id="PTHR47893:SF1">
    <property type="entry name" value="REGULATORY PROTEIN PCHR"/>
    <property type="match status" value="1"/>
</dbReference>
<dbReference type="Proteomes" id="UP000585050">
    <property type="component" value="Unassembled WGS sequence"/>
</dbReference>
<feature type="domain" description="HTH araC/xylS-type" evidence="4">
    <location>
        <begin position="220"/>
        <end position="318"/>
    </location>
</feature>
<dbReference type="PROSITE" id="PS00041">
    <property type="entry name" value="HTH_ARAC_FAMILY_1"/>
    <property type="match status" value="1"/>
</dbReference>
<keyword evidence="6" id="KW-1185">Reference proteome</keyword>
<evidence type="ECO:0000256" key="1">
    <source>
        <dbReference type="ARBA" id="ARBA00023015"/>
    </source>
</evidence>
<name>A0A7X8SKL3_9BACT</name>
<dbReference type="InterPro" id="IPR018060">
    <property type="entry name" value="HTH_AraC"/>
</dbReference>
<evidence type="ECO:0000259" key="4">
    <source>
        <dbReference type="PROSITE" id="PS01124"/>
    </source>
</evidence>
<keyword evidence="3" id="KW-0804">Transcription</keyword>
<dbReference type="Gene3D" id="1.10.10.60">
    <property type="entry name" value="Homeodomain-like"/>
    <property type="match status" value="1"/>
</dbReference>
<evidence type="ECO:0000313" key="5">
    <source>
        <dbReference type="EMBL" id="NLR91980.1"/>
    </source>
</evidence>